<feature type="region of interest" description="Disordered" evidence="1">
    <location>
        <begin position="41"/>
        <end position="89"/>
    </location>
</feature>
<feature type="compositionally biased region" description="Acidic residues" evidence="1">
    <location>
        <begin position="12"/>
        <end position="23"/>
    </location>
</feature>
<evidence type="ECO:0000259" key="2">
    <source>
        <dbReference type="Pfam" id="PF10419"/>
    </source>
</evidence>
<protein>
    <recommendedName>
        <fullName evidence="2">Transcription factor TFIIIC triple barrel domain-containing protein</fullName>
    </recommendedName>
</protein>
<dbReference type="OrthoDB" id="1877767at2759"/>
<keyword evidence="4" id="KW-1185">Reference proteome</keyword>
<dbReference type="Pfam" id="PF10419">
    <property type="entry name" value="TFIIIC_sub6"/>
    <property type="match status" value="1"/>
</dbReference>
<accession>W9YV03</accession>
<organism evidence="3 4">
    <name type="scientific">Capronia epimyces CBS 606.96</name>
    <dbReference type="NCBI Taxonomy" id="1182542"/>
    <lineage>
        <taxon>Eukaryota</taxon>
        <taxon>Fungi</taxon>
        <taxon>Dikarya</taxon>
        <taxon>Ascomycota</taxon>
        <taxon>Pezizomycotina</taxon>
        <taxon>Eurotiomycetes</taxon>
        <taxon>Chaetothyriomycetidae</taxon>
        <taxon>Chaetothyriales</taxon>
        <taxon>Herpotrichiellaceae</taxon>
        <taxon>Capronia</taxon>
    </lineage>
</organism>
<dbReference type="STRING" id="1182542.W9YV03"/>
<dbReference type="eggNOG" id="ENOG502SV1F">
    <property type="taxonomic scope" value="Eukaryota"/>
</dbReference>
<feature type="region of interest" description="Disordered" evidence="1">
    <location>
        <begin position="301"/>
        <end position="322"/>
    </location>
</feature>
<feature type="region of interest" description="Disordered" evidence="1">
    <location>
        <begin position="1"/>
        <end position="23"/>
    </location>
</feature>
<dbReference type="HOGENOM" id="CLU_062298_0_0_1"/>
<dbReference type="EMBL" id="AMGY01000001">
    <property type="protein sequence ID" value="EXJ93096.1"/>
    <property type="molecule type" value="Genomic_DNA"/>
</dbReference>
<gene>
    <name evidence="3" type="ORF">A1O3_01652</name>
</gene>
<feature type="region of interest" description="Disordered" evidence="1">
    <location>
        <begin position="94"/>
        <end position="113"/>
    </location>
</feature>
<feature type="compositionally biased region" description="Basic and acidic residues" evidence="1">
    <location>
        <begin position="1"/>
        <end position="11"/>
    </location>
</feature>
<evidence type="ECO:0000256" key="1">
    <source>
        <dbReference type="SAM" id="MobiDB-lite"/>
    </source>
</evidence>
<evidence type="ECO:0000313" key="4">
    <source>
        <dbReference type="Proteomes" id="UP000019478"/>
    </source>
</evidence>
<name>W9YV03_9EURO</name>
<dbReference type="RefSeq" id="XP_007729986.1">
    <property type="nucleotide sequence ID" value="XM_007731796.1"/>
</dbReference>
<evidence type="ECO:0000313" key="3">
    <source>
        <dbReference type="EMBL" id="EXJ93096.1"/>
    </source>
</evidence>
<feature type="region of interest" description="Disordered" evidence="1">
    <location>
        <begin position="185"/>
        <end position="223"/>
    </location>
</feature>
<reference evidence="3 4" key="1">
    <citation type="submission" date="2013-03" db="EMBL/GenBank/DDBJ databases">
        <title>The Genome Sequence of Capronia epimyces CBS 606.96.</title>
        <authorList>
            <consortium name="The Broad Institute Genomics Platform"/>
            <person name="Cuomo C."/>
            <person name="de Hoog S."/>
            <person name="Gorbushina A."/>
            <person name="Walker B."/>
            <person name="Young S.K."/>
            <person name="Zeng Q."/>
            <person name="Gargeya S."/>
            <person name="Fitzgerald M."/>
            <person name="Haas B."/>
            <person name="Abouelleil A."/>
            <person name="Allen A.W."/>
            <person name="Alvarado L."/>
            <person name="Arachchi H.M."/>
            <person name="Berlin A.M."/>
            <person name="Chapman S.B."/>
            <person name="Gainer-Dewar J."/>
            <person name="Goldberg J."/>
            <person name="Griggs A."/>
            <person name="Gujja S."/>
            <person name="Hansen M."/>
            <person name="Howarth C."/>
            <person name="Imamovic A."/>
            <person name="Ireland A."/>
            <person name="Larimer J."/>
            <person name="McCowan C."/>
            <person name="Murphy C."/>
            <person name="Pearson M."/>
            <person name="Poon T.W."/>
            <person name="Priest M."/>
            <person name="Roberts A."/>
            <person name="Saif S."/>
            <person name="Shea T."/>
            <person name="Sisk P."/>
            <person name="Sykes S."/>
            <person name="Wortman J."/>
            <person name="Nusbaum C."/>
            <person name="Birren B."/>
        </authorList>
    </citation>
    <scope>NUCLEOTIDE SEQUENCE [LARGE SCALE GENOMIC DNA]</scope>
    <source>
        <strain evidence="3 4">CBS 606.96</strain>
    </source>
</reference>
<sequence length="322" mass="35581">MDQPRYSRETTDTDEDEYEYEYDDTETETFLVDLDLSSLNPITKLNVPGAPRPVVPAKRPLDISDPPTPDQNVPGAYTADPIEDEDRDLQEQRITPSGNAEDNDDDDGVSPFSTNVQILDLNSENPVISYLDQVYSCTWTDLVGTSMFFTNPGLSNPAVTLLSTDDYDLIGTSRIKLVGDRATVSRKAGSKGEVHPESVYAEGQSPQAEDEPRGRSLGSLLRTNPKTNVQIKKQAAFLEKLMDLKRQRGEEDVVRAYVDETIASSDTPSVVQPMQSEVEELNQRLVKGDAAVLARLQEIYSHTADQDSEPGGATESPQEKHD</sequence>
<dbReference type="InterPro" id="IPR019481">
    <property type="entry name" value="TFIIIC_triple_barrel"/>
</dbReference>
<dbReference type="GeneID" id="19165786"/>
<feature type="domain" description="Transcription factor TFIIIC triple barrel" evidence="2">
    <location>
        <begin position="25"/>
        <end position="183"/>
    </location>
</feature>
<dbReference type="Gene3D" id="2.60.40.4370">
    <property type="match status" value="1"/>
</dbReference>
<dbReference type="Proteomes" id="UP000019478">
    <property type="component" value="Unassembled WGS sequence"/>
</dbReference>
<comment type="caution">
    <text evidence="3">The sequence shown here is derived from an EMBL/GenBank/DDBJ whole genome shotgun (WGS) entry which is preliminary data.</text>
</comment>
<dbReference type="AlphaFoldDB" id="W9YV03"/>
<proteinExistence type="predicted"/>